<reference evidence="1" key="1">
    <citation type="journal article" date="2023" name="G3 (Bethesda)">
        <title>A reference genome for the long-term kleptoplast-retaining sea slug Elysia crispata morphotype clarki.</title>
        <authorList>
            <person name="Eastman K.E."/>
            <person name="Pendleton A.L."/>
            <person name="Shaikh M.A."/>
            <person name="Suttiyut T."/>
            <person name="Ogas R."/>
            <person name="Tomko P."/>
            <person name="Gavelis G."/>
            <person name="Widhalm J.R."/>
            <person name="Wisecaver J.H."/>
        </authorList>
    </citation>
    <scope>NUCLEOTIDE SEQUENCE</scope>
    <source>
        <strain evidence="1">ECLA1</strain>
    </source>
</reference>
<evidence type="ECO:0000313" key="2">
    <source>
        <dbReference type="Proteomes" id="UP001283361"/>
    </source>
</evidence>
<sequence>MDRYFISRENRSIQPEFITTQDGVENTTLEMANNVRKSKTFYDAVNKRGKALTGLLVCVGVAYPEPVPGTCIQVP</sequence>
<accession>A0AAE0Y9Q5</accession>
<protein>
    <submittedName>
        <fullName evidence="1">Uncharacterized protein</fullName>
    </submittedName>
</protein>
<dbReference type="EMBL" id="JAWDGP010006701">
    <property type="protein sequence ID" value="KAK3736592.1"/>
    <property type="molecule type" value="Genomic_DNA"/>
</dbReference>
<gene>
    <name evidence="1" type="ORF">RRG08_049733</name>
</gene>
<dbReference type="AlphaFoldDB" id="A0AAE0Y9Q5"/>
<dbReference type="Proteomes" id="UP001283361">
    <property type="component" value="Unassembled WGS sequence"/>
</dbReference>
<comment type="caution">
    <text evidence="1">The sequence shown here is derived from an EMBL/GenBank/DDBJ whole genome shotgun (WGS) entry which is preliminary data.</text>
</comment>
<name>A0AAE0Y9Q5_9GAST</name>
<proteinExistence type="predicted"/>
<keyword evidence="2" id="KW-1185">Reference proteome</keyword>
<organism evidence="1 2">
    <name type="scientific">Elysia crispata</name>
    <name type="common">lettuce slug</name>
    <dbReference type="NCBI Taxonomy" id="231223"/>
    <lineage>
        <taxon>Eukaryota</taxon>
        <taxon>Metazoa</taxon>
        <taxon>Spiralia</taxon>
        <taxon>Lophotrochozoa</taxon>
        <taxon>Mollusca</taxon>
        <taxon>Gastropoda</taxon>
        <taxon>Heterobranchia</taxon>
        <taxon>Euthyneura</taxon>
        <taxon>Panpulmonata</taxon>
        <taxon>Sacoglossa</taxon>
        <taxon>Placobranchoidea</taxon>
        <taxon>Plakobranchidae</taxon>
        <taxon>Elysia</taxon>
    </lineage>
</organism>
<evidence type="ECO:0000313" key="1">
    <source>
        <dbReference type="EMBL" id="KAK3736592.1"/>
    </source>
</evidence>